<reference evidence="4" key="2">
    <citation type="submission" date="2022-10" db="EMBL/GenBank/DDBJ databases">
        <authorList>
            <person name="Aronson H.S."/>
        </authorList>
    </citation>
    <scope>NUCLEOTIDE SEQUENCE</scope>
    <source>
        <strain evidence="4">RS19-109</strain>
    </source>
</reference>
<dbReference type="PROSITE" id="PS51257">
    <property type="entry name" value="PROKAR_LIPOPROTEIN"/>
    <property type="match status" value="1"/>
</dbReference>
<dbReference type="AlphaFoldDB" id="A0A9X4MI05"/>
<organism evidence="4 5">
    <name type="scientific">Thiovibrio frasassiensis</name>
    <dbReference type="NCBI Taxonomy" id="2984131"/>
    <lineage>
        <taxon>Bacteria</taxon>
        <taxon>Pseudomonadati</taxon>
        <taxon>Thermodesulfobacteriota</taxon>
        <taxon>Desulfobulbia</taxon>
        <taxon>Desulfobulbales</taxon>
        <taxon>Thiovibrionaceae</taxon>
        <taxon>Thiovibrio</taxon>
    </lineage>
</organism>
<dbReference type="PANTHER" id="PTHR35936">
    <property type="entry name" value="MEMBRANE-BOUND LYTIC MUREIN TRANSGLYCOSYLASE F"/>
    <property type="match status" value="1"/>
</dbReference>
<dbReference type="Proteomes" id="UP001154240">
    <property type="component" value="Unassembled WGS sequence"/>
</dbReference>
<dbReference type="CDD" id="cd13530">
    <property type="entry name" value="PBP2_peptides_like"/>
    <property type="match status" value="1"/>
</dbReference>
<dbReference type="Gene3D" id="3.40.190.10">
    <property type="entry name" value="Periplasmic binding protein-like II"/>
    <property type="match status" value="2"/>
</dbReference>
<keyword evidence="1 2" id="KW-0732">Signal</keyword>
<proteinExistence type="predicted"/>
<evidence type="ECO:0000313" key="4">
    <source>
        <dbReference type="EMBL" id="MDG4475219.1"/>
    </source>
</evidence>
<keyword evidence="5" id="KW-1185">Reference proteome</keyword>
<feature type="domain" description="Solute-binding protein family 3/N-terminal" evidence="3">
    <location>
        <begin position="39"/>
        <end position="264"/>
    </location>
</feature>
<evidence type="ECO:0000256" key="1">
    <source>
        <dbReference type="ARBA" id="ARBA00022729"/>
    </source>
</evidence>
<gene>
    <name evidence="4" type="ORF">OLX77_03475</name>
</gene>
<evidence type="ECO:0000256" key="2">
    <source>
        <dbReference type="SAM" id="SignalP"/>
    </source>
</evidence>
<dbReference type="InterPro" id="IPR001638">
    <property type="entry name" value="Solute-binding_3/MltF_N"/>
</dbReference>
<dbReference type="Pfam" id="PF00497">
    <property type="entry name" value="SBP_bac_3"/>
    <property type="match status" value="1"/>
</dbReference>
<dbReference type="EMBL" id="JAPHEH010000001">
    <property type="protein sequence ID" value="MDG4475219.1"/>
    <property type="molecule type" value="Genomic_DNA"/>
</dbReference>
<protein>
    <submittedName>
        <fullName evidence="4">ABC transporter substrate-binding protein</fullName>
    </submittedName>
</protein>
<name>A0A9X4MI05_9BACT</name>
<dbReference type="SMART" id="SM00062">
    <property type="entry name" value="PBPb"/>
    <property type="match status" value="1"/>
</dbReference>
<dbReference type="RefSeq" id="WP_307632194.1">
    <property type="nucleotide sequence ID" value="NZ_JAPHEH010000001.1"/>
</dbReference>
<sequence length="265" mass="29324">MPDKTIAAKIIFLLSSCLLLSLTGCSLHKSVQPSWENGVLRVGVTPNYPCLIHKAAGTGVISGFEAEAAALLAKRLHSRLQFVELEWGEQIPALERKEIDIVMSAMSITEMRKIRVAFSEPYLTISQMALTTKEGEEKFPSVQAILASRTAIGVEKGTTGDVFVQRYCPTAEPFFFSSPDAAVQALRDKRIELYIDDGPILGAYAAANEDEGLVLLKTPLTKEELAWAVRRDDQSLLKKVNFALETWKEDGTLEKLLKKWLPAEN</sequence>
<dbReference type="PANTHER" id="PTHR35936:SF19">
    <property type="entry name" value="AMINO-ACID-BINDING PROTEIN YXEM-RELATED"/>
    <property type="match status" value="1"/>
</dbReference>
<reference evidence="4" key="1">
    <citation type="journal article" date="2022" name="bioRxiv">
        <title>Thiovibrio frasassiensisgen. nov., sp. nov., an autotrophic, elemental sulfur disproportionating bacterium isolated from sulfidic karst sediment, and proposal of Thiovibrionaceae fam. nov.</title>
        <authorList>
            <person name="Aronson H."/>
            <person name="Thomas C."/>
            <person name="Bhattacharyya M."/>
            <person name="Eckstein S."/>
            <person name="Jensen S."/>
            <person name="Barco R."/>
            <person name="Macalady J."/>
            <person name="Amend J."/>
        </authorList>
    </citation>
    <scope>NUCLEOTIDE SEQUENCE</scope>
    <source>
        <strain evidence="4">RS19-109</strain>
    </source>
</reference>
<feature type="chain" id="PRO_5041000255" evidence="2">
    <location>
        <begin position="29"/>
        <end position="265"/>
    </location>
</feature>
<evidence type="ECO:0000313" key="5">
    <source>
        <dbReference type="Proteomes" id="UP001154240"/>
    </source>
</evidence>
<feature type="signal peptide" evidence="2">
    <location>
        <begin position="1"/>
        <end position="28"/>
    </location>
</feature>
<dbReference type="SUPFAM" id="SSF53850">
    <property type="entry name" value="Periplasmic binding protein-like II"/>
    <property type="match status" value="1"/>
</dbReference>
<accession>A0A9X4MI05</accession>
<comment type="caution">
    <text evidence="4">The sequence shown here is derived from an EMBL/GenBank/DDBJ whole genome shotgun (WGS) entry which is preliminary data.</text>
</comment>
<evidence type="ECO:0000259" key="3">
    <source>
        <dbReference type="SMART" id="SM00062"/>
    </source>
</evidence>